<protein>
    <submittedName>
        <fullName evidence="1">Uncharacterized protein</fullName>
    </submittedName>
</protein>
<dbReference type="KEGG" id="vbr:A6E01_20490"/>
<accession>A0AAN0XZN7</accession>
<dbReference type="Proteomes" id="UP000092018">
    <property type="component" value="Plasmid unnamed1"/>
</dbReference>
<proteinExistence type="predicted"/>
<evidence type="ECO:0000313" key="1">
    <source>
        <dbReference type="EMBL" id="ANO35594.1"/>
    </source>
</evidence>
<reference evidence="1 2" key="1">
    <citation type="submission" date="2016-06" db="EMBL/GenBank/DDBJ databases">
        <title>Adaptive Radiation by Waves of Gene Transfer Leads to Fine-Scale Resource Partitioning in Marine Microbes.</title>
        <authorList>
            <person name="Hehemann J.-H."/>
            <person name="Arevalo P."/>
            <person name="Datta M.S."/>
            <person name="Yu X."/>
            <person name="Corzett C."/>
            <person name="Henschel A."/>
            <person name="Preheim S.P."/>
            <person name="Timberlake S."/>
            <person name="Alm E.J."/>
            <person name="Polz M.F."/>
        </authorList>
    </citation>
    <scope>NUCLEOTIDE SEQUENCE [LARGE SCALE GENOMIC DNA]</scope>
    <source>
        <strain evidence="1 2">FF50</strain>
        <plasmid evidence="1 2">unnamed1</plasmid>
    </source>
</reference>
<gene>
    <name evidence="1" type="ORF">A6E01_20490</name>
</gene>
<sequence length="110" mass="12354">MNSIDKVKVIKSYALTTLKMSNPHPTQMTSLVKGEPQAIENFLIKDAQKHTGFFADAREAYTEYFKKFHPEPRKLITQDENSETPIATSELVIGNANMIASIAAKSWHCV</sequence>
<dbReference type="EMBL" id="CP016179">
    <property type="protein sequence ID" value="ANO35594.1"/>
    <property type="molecule type" value="Genomic_DNA"/>
</dbReference>
<organism evidence="1 2">
    <name type="scientific">Vibrio breoganii</name>
    <dbReference type="NCBI Taxonomy" id="553239"/>
    <lineage>
        <taxon>Bacteria</taxon>
        <taxon>Pseudomonadati</taxon>
        <taxon>Pseudomonadota</taxon>
        <taxon>Gammaproteobacteria</taxon>
        <taxon>Vibrionales</taxon>
        <taxon>Vibrionaceae</taxon>
        <taxon>Vibrio</taxon>
    </lineage>
</organism>
<name>A0AAN0XZN7_9VIBR</name>
<evidence type="ECO:0000313" key="2">
    <source>
        <dbReference type="Proteomes" id="UP000092018"/>
    </source>
</evidence>
<dbReference type="AlphaFoldDB" id="A0AAN0XZN7"/>
<dbReference type="RefSeq" id="WP_065211353.1">
    <property type="nucleotide sequence ID" value="NZ_CP016179.1"/>
</dbReference>
<geneLocation type="plasmid" evidence="1 2">
    <name>unnamed1</name>
</geneLocation>
<keyword evidence="1" id="KW-0614">Plasmid</keyword>